<dbReference type="PROSITE" id="PS00645">
    <property type="entry name" value="COMPLEX1_51K_2"/>
    <property type="match status" value="1"/>
</dbReference>
<protein>
    <recommendedName>
        <fullName evidence="3">NADH-quinone oxidoreductase subunit F</fullName>
    </recommendedName>
    <alternativeName>
        <fullName evidence="8">NADH dehydrogenase I subunit F</fullName>
    </alternativeName>
    <alternativeName>
        <fullName evidence="9">NDH-1 subunit F</fullName>
    </alternativeName>
</protein>
<dbReference type="InterPro" id="IPR019575">
    <property type="entry name" value="Nuop51_4Fe4S-bd"/>
</dbReference>
<keyword evidence="5" id="KW-0479">Metal-binding</keyword>
<organism evidence="11 12">
    <name type="scientific">Salinisphaera dokdonensis CL-ES53</name>
    <dbReference type="NCBI Taxonomy" id="1304272"/>
    <lineage>
        <taxon>Bacteria</taxon>
        <taxon>Pseudomonadati</taxon>
        <taxon>Pseudomonadota</taxon>
        <taxon>Gammaproteobacteria</taxon>
        <taxon>Salinisphaerales</taxon>
        <taxon>Salinisphaeraceae</taxon>
        <taxon>Salinisphaera</taxon>
    </lineage>
</organism>
<dbReference type="SMART" id="SM00928">
    <property type="entry name" value="NADH_4Fe-4S"/>
    <property type="match status" value="1"/>
</dbReference>
<evidence type="ECO:0000256" key="3">
    <source>
        <dbReference type="ARBA" id="ARBA00019901"/>
    </source>
</evidence>
<dbReference type="Pfam" id="PF10531">
    <property type="entry name" value="SLBB"/>
    <property type="match status" value="1"/>
</dbReference>
<dbReference type="EMBL" id="APND01000001">
    <property type="protein sequence ID" value="MES1928583.1"/>
    <property type="molecule type" value="Genomic_DNA"/>
</dbReference>
<keyword evidence="4" id="KW-0004">4Fe-4S</keyword>
<reference evidence="11 12" key="1">
    <citation type="submission" date="2013-03" db="EMBL/GenBank/DDBJ databases">
        <title>Salinisphaera dokdonensis CL-ES53 Genome Sequencing.</title>
        <authorList>
            <person name="Li C."/>
            <person name="Lai Q."/>
            <person name="Shao Z."/>
        </authorList>
    </citation>
    <scope>NUCLEOTIDE SEQUENCE [LARGE SCALE GENOMIC DNA]</scope>
    <source>
        <strain evidence="11 12">CL-ES53</strain>
    </source>
</reference>
<keyword evidence="6" id="KW-0408">Iron</keyword>
<dbReference type="Gene3D" id="6.10.250.1450">
    <property type="match status" value="1"/>
</dbReference>
<name>A0ABV2AZL7_9GAMM</name>
<dbReference type="InterPro" id="IPR001949">
    <property type="entry name" value="NADH-UbQ_OxRdtase_51kDa_CS"/>
</dbReference>
<comment type="caution">
    <text evidence="11">The sequence shown here is derived from an EMBL/GenBank/DDBJ whole genome shotgun (WGS) entry which is preliminary data.</text>
</comment>
<dbReference type="PROSITE" id="PS00644">
    <property type="entry name" value="COMPLEX1_51K_1"/>
    <property type="match status" value="1"/>
</dbReference>
<accession>A0ABV2AZL7</accession>
<evidence type="ECO:0000259" key="10">
    <source>
        <dbReference type="SMART" id="SM00928"/>
    </source>
</evidence>
<dbReference type="SUPFAM" id="SSF142984">
    <property type="entry name" value="Nqo1 middle domain-like"/>
    <property type="match status" value="1"/>
</dbReference>
<comment type="cofactor">
    <cofactor evidence="1">
        <name>FMN</name>
        <dbReference type="ChEBI" id="CHEBI:58210"/>
    </cofactor>
</comment>
<keyword evidence="7" id="KW-0411">Iron-sulfur</keyword>
<dbReference type="RefSeq" id="WP_353109739.1">
    <property type="nucleotide sequence ID" value="NZ_APND01000001.1"/>
</dbReference>
<dbReference type="Gene3D" id="1.20.1440.230">
    <property type="entry name" value="NADH-ubiquinone oxidoreductase 51kDa subunit, iron-sulphur binding domain"/>
    <property type="match status" value="1"/>
</dbReference>
<dbReference type="Pfam" id="PF10589">
    <property type="entry name" value="NADH_4Fe-4S"/>
    <property type="match status" value="1"/>
</dbReference>
<gene>
    <name evidence="11" type="ORF">SADO_04970</name>
</gene>
<dbReference type="Pfam" id="PF01512">
    <property type="entry name" value="Complex1_51K"/>
    <property type="match status" value="1"/>
</dbReference>
<sequence length="515" mass="54969">MKIYIPVDSAAVSIGANETADAFVRQDAIADAEVVRTGSRGFYWLEPMVEIEHEHRRIGFGPIEAADVPELAQAIAGGGFASHPQYLGDIDHMLREQGQRRMTFARCGVIEPTDWQSFVANGGSAGLRAALDNSGQAIVDAVKESGLRGRGGAGFPTGIKWQTVHDTAAETKYVVCNADEGDSGTYADRMLMEGDPFTLFEGMAIAGVAVGAEHGLIYLRSEYPDAERVLKRALDVARAEGMLGDDVLGSGKSFDIQVRMGAGAYICGEETSLLESLEGKRGLVRFKPPLPAIQGFMGKPTVINNVITLASVPAIMAQGAPMYADLGINRSRGTLTIQLCGNVARPGLYEMPFGVTLDHLINELGGGSASGRPVRTAQVGGPLGAYVPASHFDTPLGYEEMADKKAMIGHGGVVVFDDTVDMMQQARFAMEFCDIESCGKCTPCRVGSVRAQEVIDRIIADDEREANIELLRELCDTMINGSLCAHGGMAPFPVLSALNHFSEDFGVREQAAVTS</sequence>
<dbReference type="InterPro" id="IPR019554">
    <property type="entry name" value="Soluble_ligand-bd"/>
</dbReference>
<evidence type="ECO:0000256" key="1">
    <source>
        <dbReference type="ARBA" id="ARBA00001917"/>
    </source>
</evidence>
<evidence type="ECO:0000256" key="6">
    <source>
        <dbReference type="ARBA" id="ARBA00023004"/>
    </source>
</evidence>
<dbReference type="SUPFAM" id="SSF142019">
    <property type="entry name" value="Nqo1 FMN-binding domain-like"/>
    <property type="match status" value="1"/>
</dbReference>
<evidence type="ECO:0000313" key="11">
    <source>
        <dbReference type="EMBL" id="MES1928583.1"/>
    </source>
</evidence>
<evidence type="ECO:0000256" key="2">
    <source>
        <dbReference type="ARBA" id="ARBA00007523"/>
    </source>
</evidence>
<dbReference type="Gene3D" id="3.40.50.11540">
    <property type="entry name" value="NADH-ubiquinone oxidoreductase 51kDa subunit"/>
    <property type="match status" value="1"/>
</dbReference>
<dbReference type="SUPFAM" id="SSF140490">
    <property type="entry name" value="Nqo1C-terminal domain-like"/>
    <property type="match status" value="1"/>
</dbReference>
<comment type="similarity">
    <text evidence="2">Belongs to the complex I 51 kDa subunit family.</text>
</comment>
<dbReference type="Proteomes" id="UP001460888">
    <property type="component" value="Unassembled WGS sequence"/>
</dbReference>
<dbReference type="Gene3D" id="3.10.20.600">
    <property type="match status" value="1"/>
</dbReference>
<dbReference type="InterPro" id="IPR011538">
    <property type="entry name" value="Nuo51_FMN-bd"/>
</dbReference>
<feature type="domain" description="NADH-ubiquinone oxidoreductase 51kDa subunit iron-sulphur binding" evidence="10">
    <location>
        <begin position="423"/>
        <end position="468"/>
    </location>
</feature>
<dbReference type="PANTHER" id="PTHR43578:SF3">
    <property type="entry name" value="NADH-QUINONE OXIDOREDUCTASE SUBUNIT F"/>
    <property type="match status" value="1"/>
</dbReference>
<evidence type="ECO:0000256" key="9">
    <source>
        <dbReference type="ARBA" id="ARBA00032787"/>
    </source>
</evidence>
<keyword evidence="12" id="KW-1185">Reference proteome</keyword>
<dbReference type="CDD" id="cd03063">
    <property type="entry name" value="TRX_Fd_FDH_beta"/>
    <property type="match status" value="1"/>
</dbReference>
<dbReference type="InterPro" id="IPR037225">
    <property type="entry name" value="Nuo51_FMN-bd_sf"/>
</dbReference>
<dbReference type="InterPro" id="IPR037207">
    <property type="entry name" value="Nuop51_4Fe4S-bd_sf"/>
</dbReference>
<dbReference type="PANTHER" id="PTHR43578">
    <property type="entry name" value="NADH-QUINONE OXIDOREDUCTASE SUBUNIT F"/>
    <property type="match status" value="1"/>
</dbReference>
<evidence type="ECO:0000256" key="4">
    <source>
        <dbReference type="ARBA" id="ARBA00022485"/>
    </source>
</evidence>
<evidence type="ECO:0000313" key="12">
    <source>
        <dbReference type="Proteomes" id="UP001460888"/>
    </source>
</evidence>
<evidence type="ECO:0000256" key="8">
    <source>
        <dbReference type="ARBA" id="ARBA00031578"/>
    </source>
</evidence>
<evidence type="ECO:0000256" key="7">
    <source>
        <dbReference type="ARBA" id="ARBA00023014"/>
    </source>
</evidence>
<evidence type="ECO:0000256" key="5">
    <source>
        <dbReference type="ARBA" id="ARBA00022723"/>
    </source>
</evidence>
<proteinExistence type="inferred from homology"/>